<organism evidence="1 2">
    <name type="scientific">Astathelohania contejeani</name>
    <dbReference type="NCBI Taxonomy" id="164912"/>
    <lineage>
        <taxon>Eukaryota</taxon>
        <taxon>Fungi</taxon>
        <taxon>Fungi incertae sedis</taxon>
        <taxon>Microsporidia</taxon>
        <taxon>Astathelohaniidae</taxon>
        <taxon>Astathelohania</taxon>
    </lineage>
</organism>
<evidence type="ECO:0000313" key="2">
    <source>
        <dbReference type="Proteomes" id="UP001516464"/>
    </source>
</evidence>
<proteinExistence type="predicted"/>
<dbReference type="Proteomes" id="UP001516464">
    <property type="component" value="Unassembled WGS sequence"/>
</dbReference>
<protein>
    <submittedName>
        <fullName evidence="1">Uncharacterized protein</fullName>
    </submittedName>
</protein>
<gene>
    <name evidence="1" type="ORF">TCON_0444</name>
</gene>
<name>A0ABQ7I1U5_9MICR</name>
<accession>A0ABQ7I1U5</accession>
<sequence>MCNNSILNIMNDINETIETYRSEIKRQENFMIDNKSEHIINLPLINEEKNKTDKIKTLFNLKYPIMNDIKIMSSSFPELMIKEEHDTTNKNRKMENNTFYDKINY</sequence>
<comment type="caution">
    <text evidence="1">The sequence shown here is derived from an EMBL/GenBank/DDBJ whole genome shotgun (WGS) entry which is preliminary data.</text>
</comment>
<evidence type="ECO:0000313" key="1">
    <source>
        <dbReference type="EMBL" id="KAF7684351.1"/>
    </source>
</evidence>
<keyword evidence="2" id="KW-1185">Reference proteome</keyword>
<reference evidence="1 2" key="1">
    <citation type="submission" date="2019-01" db="EMBL/GenBank/DDBJ databases">
        <title>Genomes sequencing and comparative genomics of infectious freshwater microsporidia, Cucumispora dikerogammari and Thelohania contejeani.</title>
        <authorList>
            <person name="Cormier A."/>
            <person name="Giraud I."/>
            <person name="Wattier R."/>
            <person name="Teixeira M."/>
            <person name="Grandjean F."/>
            <person name="Rigaud T."/>
            <person name="Cordaux R."/>
        </authorList>
    </citation>
    <scope>NUCLEOTIDE SEQUENCE [LARGE SCALE GENOMIC DNA]</scope>
    <source>
        <strain evidence="1">T1</strain>
        <tissue evidence="1">Spores</tissue>
    </source>
</reference>
<dbReference type="EMBL" id="SBIQ01000017">
    <property type="protein sequence ID" value="KAF7684351.1"/>
    <property type="molecule type" value="Genomic_DNA"/>
</dbReference>